<organism evidence="2">
    <name type="scientific">marine sediment metagenome</name>
    <dbReference type="NCBI Taxonomy" id="412755"/>
    <lineage>
        <taxon>unclassified sequences</taxon>
        <taxon>metagenomes</taxon>
        <taxon>ecological metagenomes</taxon>
    </lineage>
</organism>
<dbReference type="SUPFAM" id="SSF159713">
    <property type="entry name" value="Dhaf3308-like"/>
    <property type="match status" value="1"/>
</dbReference>
<sequence length="132" mass="14246">AGRTVTVIGRFPANERIAQAAGQVHFLEMQPQPGELPPYACEEVIPESDIVVITATALINKTLPRLLELSRDATAIVLGPSTPMNDVLFRHGADILAGVRVTDTEALISSVMQGVKRFRKLAGIEALMRFAP</sequence>
<accession>X0VZZ5</accession>
<evidence type="ECO:0000313" key="2">
    <source>
        <dbReference type="EMBL" id="GAG24089.1"/>
    </source>
</evidence>
<dbReference type="EMBL" id="BARS01033273">
    <property type="protein sequence ID" value="GAG24089.1"/>
    <property type="molecule type" value="Genomic_DNA"/>
</dbReference>
<dbReference type="Gene3D" id="3.40.50.11590">
    <property type="match status" value="1"/>
</dbReference>
<gene>
    <name evidence="2" type="ORF">S01H1_51558</name>
</gene>
<dbReference type="InterPro" id="IPR007161">
    <property type="entry name" value="DUF364"/>
</dbReference>
<protein>
    <recommendedName>
        <fullName evidence="1">Putative heavy-metal chelation domain-containing protein</fullName>
    </recommendedName>
</protein>
<comment type="caution">
    <text evidence="2">The sequence shown here is derived from an EMBL/GenBank/DDBJ whole genome shotgun (WGS) entry which is preliminary data.</text>
</comment>
<feature type="non-terminal residue" evidence="2">
    <location>
        <position position="1"/>
    </location>
</feature>
<reference evidence="2" key="1">
    <citation type="journal article" date="2014" name="Front. Microbiol.">
        <title>High frequency of phylogenetically diverse reductive dehalogenase-homologous genes in deep subseafloor sedimentary metagenomes.</title>
        <authorList>
            <person name="Kawai M."/>
            <person name="Futagami T."/>
            <person name="Toyoda A."/>
            <person name="Takaki Y."/>
            <person name="Nishi S."/>
            <person name="Hori S."/>
            <person name="Arai W."/>
            <person name="Tsubouchi T."/>
            <person name="Morono Y."/>
            <person name="Uchiyama I."/>
            <person name="Ito T."/>
            <person name="Fujiyama A."/>
            <person name="Inagaki F."/>
            <person name="Takami H."/>
        </authorList>
    </citation>
    <scope>NUCLEOTIDE SEQUENCE</scope>
    <source>
        <strain evidence="2">Expedition CK06-06</strain>
    </source>
</reference>
<dbReference type="Pfam" id="PF04016">
    <property type="entry name" value="DUF364"/>
    <property type="match status" value="1"/>
</dbReference>
<evidence type="ECO:0000259" key="1">
    <source>
        <dbReference type="Pfam" id="PF04016"/>
    </source>
</evidence>
<dbReference type="AlphaFoldDB" id="X0VZZ5"/>
<name>X0VZZ5_9ZZZZ</name>
<proteinExistence type="predicted"/>
<feature type="domain" description="Putative heavy-metal chelation" evidence="1">
    <location>
        <begin position="2"/>
        <end position="116"/>
    </location>
</feature>